<dbReference type="AlphaFoldDB" id="A0A2A9EWM9"/>
<keyword evidence="3" id="KW-1185">Reference proteome</keyword>
<evidence type="ECO:0000313" key="2">
    <source>
        <dbReference type="EMBL" id="PFG42921.1"/>
    </source>
</evidence>
<proteinExistence type="predicted"/>
<gene>
    <name evidence="2" type="ORF">ATJ88_1597</name>
</gene>
<dbReference type="EMBL" id="PDJJ01000001">
    <property type="protein sequence ID" value="PFG42921.1"/>
    <property type="molecule type" value="Genomic_DNA"/>
</dbReference>
<feature type="region of interest" description="Disordered" evidence="1">
    <location>
        <begin position="1"/>
        <end position="21"/>
    </location>
</feature>
<feature type="compositionally biased region" description="Polar residues" evidence="1">
    <location>
        <begin position="1"/>
        <end position="11"/>
    </location>
</feature>
<evidence type="ECO:0000256" key="1">
    <source>
        <dbReference type="SAM" id="MobiDB-lite"/>
    </source>
</evidence>
<dbReference type="RefSeq" id="WP_098463359.1">
    <property type="nucleotide sequence ID" value="NZ_PDJJ01000001.1"/>
</dbReference>
<sequence>MSQDADQATPSTPDPADPLATLHDLDAVPTAEHVARFEAVERALRARIDDPGTDGTSAGAGAR</sequence>
<name>A0A2A9EWM9_9MICO</name>
<dbReference type="Proteomes" id="UP000224130">
    <property type="component" value="Unassembled WGS sequence"/>
</dbReference>
<accession>A0A2A9EWM9</accession>
<protein>
    <submittedName>
        <fullName evidence="2">Uncharacterized protein</fullName>
    </submittedName>
</protein>
<comment type="caution">
    <text evidence="2">The sequence shown here is derived from an EMBL/GenBank/DDBJ whole genome shotgun (WGS) entry which is preliminary data.</text>
</comment>
<dbReference type="OrthoDB" id="4829209at2"/>
<organism evidence="2 3">
    <name type="scientific">Isoptericola jiangsuensis</name>
    <dbReference type="NCBI Taxonomy" id="548579"/>
    <lineage>
        <taxon>Bacteria</taxon>
        <taxon>Bacillati</taxon>
        <taxon>Actinomycetota</taxon>
        <taxon>Actinomycetes</taxon>
        <taxon>Micrococcales</taxon>
        <taxon>Promicromonosporaceae</taxon>
        <taxon>Isoptericola</taxon>
    </lineage>
</organism>
<evidence type="ECO:0000313" key="3">
    <source>
        <dbReference type="Proteomes" id="UP000224130"/>
    </source>
</evidence>
<reference evidence="2 3" key="1">
    <citation type="submission" date="2017-10" db="EMBL/GenBank/DDBJ databases">
        <title>Sequencing the genomes of 1000 actinobacteria strains.</title>
        <authorList>
            <person name="Klenk H.-P."/>
        </authorList>
    </citation>
    <scope>NUCLEOTIDE SEQUENCE [LARGE SCALE GENOMIC DNA]</scope>
    <source>
        <strain evidence="2 3">DSM 21863</strain>
    </source>
</reference>